<evidence type="ECO:0000313" key="2">
    <source>
        <dbReference type="Proteomes" id="UP001314170"/>
    </source>
</evidence>
<protein>
    <submittedName>
        <fullName evidence="1">Uncharacterized protein</fullName>
    </submittedName>
</protein>
<evidence type="ECO:0000313" key="1">
    <source>
        <dbReference type="EMBL" id="CAK7326635.1"/>
    </source>
</evidence>
<proteinExistence type="predicted"/>
<gene>
    <name evidence="1" type="ORF">DCAF_LOCUS4338</name>
</gene>
<keyword evidence="2" id="KW-1185">Reference proteome</keyword>
<accession>A0AAV1R281</accession>
<name>A0AAV1R281_9ROSI</name>
<organism evidence="1 2">
    <name type="scientific">Dovyalis caffra</name>
    <dbReference type="NCBI Taxonomy" id="77055"/>
    <lineage>
        <taxon>Eukaryota</taxon>
        <taxon>Viridiplantae</taxon>
        <taxon>Streptophyta</taxon>
        <taxon>Embryophyta</taxon>
        <taxon>Tracheophyta</taxon>
        <taxon>Spermatophyta</taxon>
        <taxon>Magnoliopsida</taxon>
        <taxon>eudicotyledons</taxon>
        <taxon>Gunneridae</taxon>
        <taxon>Pentapetalae</taxon>
        <taxon>rosids</taxon>
        <taxon>fabids</taxon>
        <taxon>Malpighiales</taxon>
        <taxon>Salicaceae</taxon>
        <taxon>Flacourtieae</taxon>
        <taxon>Dovyalis</taxon>
    </lineage>
</organism>
<reference evidence="1 2" key="1">
    <citation type="submission" date="2024-01" db="EMBL/GenBank/DDBJ databases">
        <authorList>
            <person name="Waweru B."/>
        </authorList>
    </citation>
    <scope>NUCLEOTIDE SEQUENCE [LARGE SCALE GENOMIC DNA]</scope>
</reference>
<comment type="caution">
    <text evidence="1">The sequence shown here is derived from an EMBL/GenBank/DDBJ whole genome shotgun (WGS) entry which is preliminary data.</text>
</comment>
<dbReference type="Proteomes" id="UP001314170">
    <property type="component" value="Unassembled WGS sequence"/>
</dbReference>
<dbReference type="EMBL" id="CAWUPB010000851">
    <property type="protein sequence ID" value="CAK7326635.1"/>
    <property type="molecule type" value="Genomic_DNA"/>
</dbReference>
<sequence>MEVDGLPCLNEEILIASDEGDIFVHLSRGYSEAAEGRVYRVKLMLSMVAGAMCQASYMQLAEIPTVPIPQFSPHVLMRPIPGMAMLSMSHSAKTSKEA</sequence>
<dbReference type="AlphaFoldDB" id="A0AAV1R281"/>